<dbReference type="Proteomes" id="UP000235145">
    <property type="component" value="Unassembled WGS sequence"/>
</dbReference>
<feature type="compositionally biased region" description="Polar residues" evidence="1">
    <location>
        <begin position="72"/>
        <end position="86"/>
    </location>
</feature>
<dbReference type="InterPro" id="IPR009060">
    <property type="entry name" value="UBA-like_sf"/>
</dbReference>
<dbReference type="PANTHER" id="PTHR36404:SF1">
    <property type="entry name" value="EMBRYO DEFECTIVE 2737"/>
    <property type="match status" value="1"/>
</dbReference>
<protein>
    <submittedName>
        <fullName evidence="2">Uncharacterized protein</fullName>
    </submittedName>
</protein>
<sequence length="131" mass="14608">MEYTPATNIGEDAHQEMVTTFSEITSVTKEETSFFLETHNFDLDSAVSTFFETAAVVEEARMNTATDKKPSGSRSTGCIQTFSDLNRQGDDSGSDSYVVLFPHTAGGERTCKLLKEDRKSKFGPFEEEWNL</sequence>
<gene>
    <name evidence="2" type="ORF">LSAT_V11C100025850</name>
</gene>
<evidence type="ECO:0000313" key="3">
    <source>
        <dbReference type="Proteomes" id="UP000235145"/>
    </source>
</evidence>
<dbReference type="PANTHER" id="PTHR36404">
    <property type="entry name" value="EMBRYO DEFECTIVE 2737"/>
    <property type="match status" value="1"/>
</dbReference>
<dbReference type="EMBL" id="NBSK02000001">
    <property type="protein sequence ID" value="KAJ0227165.1"/>
    <property type="molecule type" value="Genomic_DNA"/>
</dbReference>
<organism evidence="2 3">
    <name type="scientific">Lactuca sativa</name>
    <name type="common">Garden lettuce</name>
    <dbReference type="NCBI Taxonomy" id="4236"/>
    <lineage>
        <taxon>Eukaryota</taxon>
        <taxon>Viridiplantae</taxon>
        <taxon>Streptophyta</taxon>
        <taxon>Embryophyta</taxon>
        <taxon>Tracheophyta</taxon>
        <taxon>Spermatophyta</taxon>
        <taxon>Magnoliopsida</taxon>
        <taxon>eudicotyledons</taxon>
        <taxon>Gunneridae</taxon>
        <taxon>Pentapetalae</taxon>
        <taxon>asterids</taxon>
        <taxon>campanulids</taxon>
        <taxon>Asterales</taxon>
        <taxon>Asteraceae</taxon>
        <taxon>Cichorioideae</taxon>
        <taxon>Cichorieae</taxon>
        <taxon>Lactucinae</taxon>
        <taxon>Lactuca</taxon>
    </lineage>
</organism>
<dbReference type="Pfam" id="PF14555">
    <property type="entry name" value="UBA_4"/>
    <property type="match status" value="1"/>
</dbReference>
<dbReference type="SUPFAM" id="SSF46934">
    <property type="entry name" value="UBA-like"/>
    <property type="match status" value="1"/>
</dbReference>
<keyword evidence="3" id="KW-1185">Reference proteome</keyword>
<reference evidence="2 3" key="1">
    <citation type="journal article" date="2017" name="Nat. Commun.">
        <title>Genome assembly with in vitro proximity ligation data and whole-genome triplication in lettuce.</title>
        <authorList>
            <person name="Reyes-Chin-Wo S."/>
            <person name="Wang Z."/>
            <person name="Yang X."/>
            <person name="Kozik A."/>
            <person name="Arikit S."/>
            <person name="Song C."/>
            <person name="Xia L."/>
            <person name="Froenicke L."/>
            <person name="Lavelle D.O."/>
            <person name="Truco M.J."/>
            <person name="Xia R."/>
            <person name="Zhu S."/>
            <person name="Xu C."/>
            <person name="Xu H."/>
            <person name="Xu X."/>
            <person name="Cox K."/>
            <person name="Korf I."/>
            <person name="Meyers B.C."/>
            <person name="Michelmore R.W."/>
        </authorList>
    </citation>
    <scope>NUCLEOTIDE SEQUENCE [LARGE SCALE GENOMIC DNA]</scope>
    <source>
        <strain evidence="3">cv. Salinas</strain>
        <tissue evidence="2">Seedlings</tissue>
    </source>
</reference>
<name>A0A9R1WKZ0_LACSA</name>
<proteinExistence type="predicted"/>
<feature type="region of interest" description="Disordered" evidence="1">
    <location>
        <begin position="63"/>
        <end position="92"/>
    </location>
</feature>
<dbReference type="AlphaFoldDB" id="A0A9R1WKZ0"/>
<accession>A0A9R1WKZ0</accession>
<evidence type="ECO:0000256" key="1">
    <source>
        <dbReference type="SAM" id="MobiDB-lite"/>
    </source>
</evidence>
<evidence type="ECO:0000313" key="2">
    <source>
        <dbReference type="EMBL" id="KAJ0227165.1"/>
    </source>
</evidence>
<comment type="caution">
    <text evidence="2">The sequence shown here is derived from an EMBL/GenBank/DDBJ whole genome shotgun (WGS) entry which is preliminary data.</text>
</comment>
<dbReference type="Gene3D" id="1.10.8.10">
    <property type="entry name" value="DNA helicase RuvA subunit, C-terminal domain"/>
    <property type="match status" value="1"/>
</dbReference>